<evidence type="ECO:0000313" key="2">
    <source>
        <dbReference type="EMBL" id="KAI9549651.1"/>
    </source>
</evidence>
<reference evidence="2" key="1">
    <citation type="submission" date="2022-05" db="EMBL/GenBank/DDBJ databases">
        <title>A multi-omics perspective on studying reproductive biology in Daphnia sinensis.</title>
        <authorList>
            <person name="Jia J."/>
        </authorList>
    </citation>
    <scope>NUCLEOTIDE SEQUENCE</scope>
    <source>
        <strain evidence="2">WSL</strain>
    </source>
</reference>
<protein>
    <submittedName>
        <fullName evidence="2">Uncharacterized protein</fullName>
    </submittedName>
</protein>
<feature type="compositionally biased region" description="Basic and acidic residues" evidence="1">
    <location>
        <begin position="42"/>
        <end position="61"/>
    </location>
</feature>
<evidence type="ECO:0000256" key="1">
    <source>
        <dbReference type="SAM" id="MobiDB-lite"/>
    </source>
</evidence>
<feature type="compositionally biased region" description="Basic and acidic residues" evidence="1">
    <location>
        <begin position="1"/>
        <end position="14"/>
    </location>
</feature>
<dbReference type="AlphaFoldDB" id="A0AAD5KDN5"/>
<accession>A0AAD5KDN5</accession>
<proteinExistence type="predicted"/>
<sequence>MEQVRRKETLERIKQQRKQATAVNKQKVASIKKGTQSALAARKADKMAELKQQRQETNKRLSEFKKEERALKRMEAQARSKGAALDIEKKLVDNTIKANLAKLKNNSTVLQQELLMDADKTKAERINKSVDNLLERYEEEAKNVNPAKWDVGFEDLGEDKSAILQAQSKLAKEEYLVKKRKKQQKESLRDISDDVNFMKSLYQTPWLHGKALGYAAVHRIHQRKE</sequence>
<keyword evidence="3" id="KW-1185">Reference proteome</keyword>
<comment type="caution">
    <text evidence="2">The sequence shown here is derived from an EMBL/GenBank/DDBJ whole genome shotgun (WGS) entry which is preliminary data.</text>
</comment>
<evidence type="ECO:0000313" key="3">
    <source>
        <dbReference type="Proteomes" id="UP000820818"/>
    </source>
</evidence>
<gene>
    <name evidence="2" type="ORF">GHT06_003837</name>
</gene>
<dbReference type="Proteomes" id="UP000820818">
    <property type="component" value="Unassembled WGS sequence"/>
</dbReference>
<dbReference type="EMBL" id="WJBH02000290">
    <property type="protein sequence ID" value="KAI9549651.1"/>
    <property type="molecule type" value="Genomic_DNA"/>
</dbReference>
<feature type="region of interest" description="Disordered" evidence="1">
    <location>
        <begin position="1"/>
        <end position="61"/>
    </location>
</feature>
<organism evidence="2 3">
    <name type="scientific">Daphnia sinensis</name>
    <dbReference type="NCBI Taxonomy" id="1820382"/>
    <lineage>
        <taxon>Eukaryota</taxon>
        <taxon>Metazoa</taxon>
        <taxon>Ecdysozoa</taxon>
        <taxon>Arthropoda</taxon>
        <taxon>Crustacea</taxon>
        <taxon>Branchiopoda</taxon>
        <taxon>Diplostraca</taxon>
        <taxon>Cladocera</taxon>
        <taxon>Anomopoda</taxon>
        <taxon>Daphniidae</taxon>
        <taxon>Daphnia</taxon>
        <taxon>Daphnia similis group</taxon>
    </lineage>
</organism>
<name>A0AAD5KDN5_9CRUS</name>